<sequence length="247" mass="28425">MIIKIFLVFFIACSCVAVLFIAYNALLDRRTKKLAWIKFSMILLLTLIVTGVCIGVALWLIELPIVRWIAGVVDMIFFSFFHYLPKWALCIWFVLPLLCAWFFYFIRTLFYVAKSRLKYRKWKSRQLEQEEQENKTDLAKDDKASIHFLGTTLTLTKIKYNSILGLQRTYEIAKKQGLQISETETGYAAIFSNSEGLQELQAIFSQNSLPNDVVPNRPSLVLFDAKEVHCTTIKDAITKLSRGDTIG</sequence>
<evidence type="ECO:0000313" key="2">
    <source>
        <dbReference type="EMBL" id="MBC2242225.1"/>
    </source>
</evidence>
<feature type="transmembrane region" description="Helical" evidence="1">
    <location>
        <begin position="39"/>
        <end position="61"/>
    </location>
</feature>
<organism evidence="2 3">
    <name type="scientific">Listeria booriae</name>
    <dbReference type="NCBI Taxonomy" id="1552123"/>
    <lineage>
        <taxon>Bacteria</taxon>
        <taxon>Bacillati</taxon>
        <taxon>Bacillota</taxon>
        <taxon>Bacilli</taxon>
        <taxon>Bacillales</taxon>
        <taxon>Listeriaceae</taxon>
        <taxon>Listeria</taxon>
    </lineage>
</organism>
<dbReference type="EMBL" id="JAARZA010000011">
    <property type="protein sequence ID" value="MBC2242225.1"/>
    <property type="molecule type" value="Genomic_DNA"/>
</dbReference>
<name>A0A842F4F5_9LIST</name>
<evidence type="ECO:0000313" key="3">
    <source>
        <dbReference type="Proteomes" id="UP000553016"/>
    </source>
</evidence>
<proteinExistence type="predicted"/>
<feature type="transmembrane region" description="Helical" evidence="1">
    <location>
        <begin position="7"/>
        <end position="27"/>
    </location>
</feature>
<gene>
    <name evidence="2" type="ORF">HCB35_17260</name>
</gene>
<accession>A0A842F4F5</accession>
<dbReference type="Proteomes" id="UP000553016">
    <property type="component" value="Unassembled WGS sequence"/>
</dbReference>
<feature type="transmembrane region" description="Helical" evidence="1">
    <location>
        <begin position="68"/>
        <end position="85"/>
    </location>
</feature>
<protein>
    <submittedName>
        <fullName evidence="2">Uncharacterized protein</fullName>
    </submittedName>
</protein>
<keyword evidence="1" id="KW-0472">Membrane</keyword>
<keyword evidence="1" id="KW-1133">Transmembrane helix</keyword>
<dbReference type="PROSITE" id="PS51257">
    <property type="entry name" value="PROKAR_LIPOPROTEIN"/>
    <property type="match status" value="1"/>
</dbReference>
<comment type="caution">
    <text evidence="2">The sequence shown here is derived from an EMBL/GenBank/DDBJ whole genome shotgun (WGS) entry which is preliminary data.</text>
</comment>
<evidence type="ECO:0000256" key="1">
    <source>
        <dbReference type="SAM" id="Phobius"/>
    </source>
</evidence>
<feature type="transmembrane region" description="Helical" evidence="1">
    <location>
        <begin position="91"/>
        <end position="113"/>
    </location>
</feature>
<keyword evidence="1" id="KW-0812">Transmembrane</keyword>
<dbReference type="RefSeq" id="WP_185541775.1">
    <property type="nucleotide sequence ID" value="NZ_JAARZA010000011.1"/>
</dbReference>
<reference evidence="2 3" key="1">
    <citation type="submission" date="2020-03" db="EMBL/GenBank/DDBJ databases">
        <title>Soil Listeria distribution.</title>
        <authorList>
            <person name="Liao J."/>
            <person name="Wiedmann M."/>
        </authorList>
    </citation>
    <scope>NUCLEOTIDE SEQUENCE [LARGE SCALE GENOMIC DNA]</scope>
    <source>
        <strain evidence="2 3">FSL L7-0149</strain>
    </source>
</reference>
<dbReference type="AlphaFoldDB" id="A0A842F4F5"/>